<reference evidence="11" key="1">
    <citation type="journal article" date="2020" name="Stud. Mycol.">
        <title>101 Dothideomycetes genomes: a test case for predicting lifestyles and emergence of pathogens.</title>
        <authorList>
            <person name="Haridas S."/>
            <person name="Albert R."/>
            <person name="Binder M."/>
            <person name="Bloem J."/>
            <person name="Labutti K."/>
            <person name="Salamov A."/>
            <person name="Andreopoulos B."/>
            <person name="Baker S."/>
            <person name="Barry K."/>
            <person name="Bills G."/>
            <person name="Bluhm B."/>
            <person name="Cannon C."/>
            <person name="Castanera R."/>
            <person name="Culley D."/>
            <person name="Daum C."/>
            <person name="Ezra D."/>
            <person name="Gonzalez J."/>
            <person name="Henrissat B."/>
            <person name="Kuo A."/>
            <person name="Liang C."/>
            <person name="Lipzen A."/>
            <person name="Lutzoni F."/>
            <person name="Magnuson J."/>
            <person name="Mondo S."/>
            <person name="Nolan M."/>
            <person name="Ohm R."/>
            <person name="Pangilinan J."/>
            <person name="Park H.-J."/>
            <person name="Ramirez L."/>
            <person name="Alfaro M."/>
            <person name="Sun H."/>
            <person name="Tritt A."/>
            <person name="Yoshinaga Y."/>
            <person name="Zwiers L.-H."/>
            <person name="Turgeon B."/>
            <person name="Goodwin S."/>
            <person name="Spatafora J."/>
            <person name="Crous P."/>
            <person name="Grigoriev I."/>
        </authorList>
    </citation>
    <scope>NUCLEOTIDE SEQUENCE</scope>
    <source>
        <strain evidence="11">CBS 101060</strain>
    </source>
</reference>
<sequence length="296" mass="32351">MPPIPSLEPASTDLTPTALFSPSKARQQRVLAQDWAHVETWLSSHYPGRSIPPFERNEETLKALLALTKVNERADEEGRMLRAVESEVVQKLRVGDEDSDPSGLLGTLREALTPAGETALTALAGLGTELALPSTSPTVIAESLISLQSHIATLSMHIRHLSALHDHLTTTLEALRQDLQDFPSSLPPAPSATETQSYARATKLLRTKIAEYNSRLSSLPPSTHPNVSITALIDAEAEVRALRTRIEELEQRVKAFGGLAGDREGLRRMIGKMESELEALKGRREGLLVQLVRCRG</sequence>
<dbReference type="InterPro" id="IPR026243">
    <property type="entry name" value="HAUS1"/>
</dbReference>
<dbReference type="Pfam" id="PF25762">
    <property type="entry name" value="HAUS1"/>
    <property type="match status" value="1"/>
</dbReference>
<keyword evidence="6" id="KW-0498">Mitosis</keyword>
<keyword evidence="8" id="KW-0206">Cytoskeleton</keyword>
<name>A0A9P4S5R2_9PEZI</name>
<evidence type="ECO:0000313" key="11">
    <source>
        <dbReference type="EMBL" id="KAF2835777.1"/>
    </source>
</evidence>
<comment type="subcellular location">
    <subcellularLocation>
        <location evidence="1">Cytoplasm</location>
        <location evidence="1">Cytoskeleton</location>
        <location evidence="1">Spindle</location>
    </subcellularLocation>
</comment>
<dbReference type="OrthoDB" id="5372507at2759"/>
<organism evidence="11 12">
    <name type="scientific">Patellaria atrata CBS 101060</name>
    <dbReference type="NCBI Taxonomy" id="1346257"/>
    <lineage>
        <taxon>Eukaryota</taxon>
        <taxon>Fungi</taxon>
        <taxon>Dikarya</taxon>
        <taxon>Ascomycota</taxon>
        <taxon>Pezizomycotina</taxon>
        <taxon>Dothideomycetes</taxon>
        <taxon>Dothideomycetes incertae sedis</taxon>
        <taxon>Patellariales</taxon>
        <taxon>Patellariaceae</taxon>
        <taxon>Patellaria</taxon>
    </lineage>
</organism>
<keyword evidence="3" id="KW-0963">Cytoplasm</keyword>
<evidence type="ECO:0000256" key="7">
    <source>
        <dbReference type="ARBA" id="ARBA00023054"/>
    </source>
</evidence>
<proteinExistence type="inferred from homology"/>
<evidence type="ECO:0000256" key="10">
    <source>
        <dbReference type="SAM" id="Coils"/>
    </source>
</evidence>
<dbReference type="GO" id="GO:0051225">
    <property type="term" value="P:spindle assembly"/>
    <property type="evidence" value="ECO:0007669"/>
    <property type="project" value="InterPro"/>
</dbReference>
<evidence type="ECO:0000256" key="1">
    <source>
        <dbReference type="ARBA" id="ARBA00004186"/>
    </source>
</evidence>
<gene>
    <name evidence="11" type="ORF">M501DRAFT_1034080</name>
</gene>
<keyword evidence="7 10" id="KW-0175">Coiled coil</keyword>
<dbReference type="Proteomes" id="UP000799429">
    <property type="component" value="Unassembled WGS sequence"/>
</dbReference>
<dbReference type="GO" id="GO:0005874">
    <property type="term" value="C:microtubule"/>
    <property type="evidence" value="ECO:0007669"/>
    <property type="project" value="UniProtKB-KW"/>
</dbReference>
<evidence type="ECO:0000256" key="6">
    <source>
        <dbReference type="ARBA" id="ARBA00022776"/>
    </source>
</evidence>
<evidence type="ECO:0000313" key="12">
    <source>
        <dbReference type="Proteomes" id="UP000799429"/>
    </source>
</evidence>
<keyword evidence="9" id="KW-0131">Cell cycle</keyword>
<keyword evidence="12" id="KW-1185">Reference proteome</keyword>
<dbReference type="GO" id="GO:0005819">
    <property type="term" value="C:spindle"/>
    <property type="evidence" value="ECO:0007669"/>
    <property type="project" value="UniProtKB-SubCell"/>
</dbReference>
<evidence type="ECO:0000256" key="3">
    <source>
        <dbReference type="ARBA" id="ARBA00022490"/>
    </source>
</evidence>
<dbReference type="Gene3D" id="1.10.287.1490">
    <property type="match status" value="1"/>
</dbReference>
<protein>
    <recommendedName>
        <fullName evidence="13">HAUS augmin-like complex subunit 1</fullName>
    </recommendedName>
</protein>
<evidence type="ECO:0000256" key="5">
    <source>
        <dbReference type="ARBA" id="ARBA00022701"/>
    </source>
</evidence>
<evidence type="ECO:0000256" key="2">
    <source>
        <dbReference type="ARBA" id="ARBA00005479"/>
    </source>
</evidence>
<dbReference type="PANTHER" id="PTHR31570:SF1">
    <property type="entry name" value="HAUS AUGMIN-LIKE COMPLEX SUBUNIT 1"/>
    <property type="match status" value="1"/>
</dbReference>
<keyword evidence="4" id="KW-0132">Cell division</keyword>
<feature type="coiled-coil region" evidence="10">
    <location>
        <begin position="232"/>
        <end position="290"/>
    </location>
</feature>
<keyword evidence="5" id="KW-0493">Microtubule</keyword>
<accession>A0A9P4S5R2</accession>
<dbReference type="EMBL" id="MU006106">
    <property type="protein sequence ID" value="KAF2835777.1"/>
    <property type="molecule type" value="Genomic_DNA"/>
</dbReference>
<evidence type="ECO:0000256" key="9">
    <source>
        <dbReference type="ARBA" id="ARBA00023306"/>
    </source>
</evidence>
<dbReference type="AlphaFoldDB" id="A0A9P4S5R2"/>
<dbReference type="GO" id="GO:0051301">
    <property type="term" value="P:cell division"/>
    <property type="evidence" value="ECO:0007669"/>
    <property type="project" value="UniProtKB-KW"/>
</dbReference>
<evidence type="ECO:0000256" key="4">
    <source>
        <dbReference type="ARBA" id="ARBA00022618"/>
    </source>
</evidence>
<evidence type="ECO:0008006" key="13">
    <source>
        <dbReference type="Google" id="ProtNLM"/>
    </source>
</evidence>
<dbReference type="PANTHER" id="PTHR31570">
    <property type="entry name" value="HAUS AUGMIN-LIKE COMPLEX SUBUNIT 1"/>
    <property type="match status" value="1"/>
</dbReference>
<comment type="similarity">
    <text evidence="2">Belongs to the HAUS1 family.</text>
</comment>
<evidence type="ECO:0000256" key="8">
    <source>
        <dbReference type="ARBA" id="ARBA00023212"/>
    </source>
</evidence>
<dbReference type="GO" id="GO:0070652">
    <property type="term" value="C:HAUS complex"/>
    <property type="evidence" value="ECO:0007669"/>
    <property type="project" value="InterPro"/>
</dbReference>
<comment type="caution">
    <text evidence="11">The sequence shown here is derived from an EMBL/GenBank/DDBJ whole genome shotgun (WGS) entry which is preliminary data.</text>
</comment>
<dbReference type="GO" id="GO:0005829">
    <property type="term" value="C:cytosol"/>
    <property type="evidence" value="ECO:0007669"/>
    <property type="project" value="TreeGrafter"/>
</dbReference>